<accession>A0A239ZQM6</accession>
<evidence type="ECO:0000313" key="2">
    <source>
        <dbReference type="Proteomes" id="UP000242084"/>
    </source>
</evidence>
<dbReference type="OrthoDB" id="2408640at2"/>
<keyword evidence="2" id="KW-1185">Reference proteome</keyword>
<dbReference type="KEGG" id="sste:SAMEA4384403_1789"/>
<proteinExistence type="predicted"/>
<dbReference type="Proteomes" id="UP000242084">
    <property type="component" value="Chromosome 1"/>
</dbReference>
<gene>
    <name evidence="1" type="ORF">SAMEA4384403_01789</name>
</gene>
<dbReference type="RefSeq" id="WP_095088755.1">
    <property type="nucleotide sequence ID" value="NZ_BMDM01000004.1"/>
</dbReference>
<protein>
    <submittedName>
        <fullName evidence="1">Uncharacterized protein</fullName>
    </submittedName>
</protein>
<name>A0A239ZQM6_9STAP</name>
<sequence>MYHIQISKIINVISEETIIQLDIQQHHQLISYDRLLDELTKDHHVNKVIIQIKSQFNENYAHALLSVIQSLHSNVSVDIKLHTPDIVRLNLIEWIQNVTNVMTLNYIENENEVLELKFLPKRYSINDNNDFELYIQPQLSKYAQHTHESYNQLLYHYKQLLNDYQTLYGCYLKTFKDRQGFATQLIKFKKSAWKYKKIVLENEKLLKSANELKKAQSFVNNQRIKKGIKKIMKVTKYD</sequence>
<dbReference type="AlphaFoldDB" id="A0A239ZQM6"/>
<reference evidence="1 2" key="1">
    <citation type="submission" date="2017-06" db="EMBL/GenBank/DDBJ databases">
        <authorList>
            <consortium name="Pathogen Informatics"/>
        </authorList>
    </citation>
    <scope>NUCLEOTIDE SEQUENCE [LARGE SCALE GENOMIC DNA]</scope>
    <source>
        <strain evidence="1 2">NCTC13839</strain>
    </source>
</reference>
<organism evidence="1 2">
    <name type="scientific">Mammaliicoccus stepanovicii</name>
    <dbReference type="NCBI Taxonomy" id="643214"/>
    <lineage>
        <taxon>Bacteria</taxon>
        <taxon>Bacillati</taxon>
        <taxon>Bacillota</taxon>
        <taxon>Bacilli</taxon>
        <taxon>Bacillales</taxon>
        <taxon>Staphylococcaceae</taxon>
        <taxon>Mammaliicoccus</taxon>
    </lineage>
</organism>
<dbReference type="EMBL" id="LT906462">
    <property type="protein sequence ID" value="SNV73317.1"/>
    <property type="molecule type" value="Genomic_DNA"/>
</dbReference>
<evidence type="ECO:0000313" key="1">
    <source>
        <dbReference type="EMBL" id="SNV73317.1"/>
    </source>
</evidence>